<keyword evidence="5" id="KW-1185">Reference proteome</keyword>
<comment type="caution">
    <text evidence="4">The sequence shown here is derived from an EMBL/GenBank/DDBJ whole genome shotgun (WGS) entry which is preliminary data.</text>
</comment>
<dbReference type="AlphaFoldDB" id="A0A8J2SGP6"/>
<feature type="signal peptide" evidence="2">
    <location>
        <begin position="1"/>
        <end position="23"/>
    </location>
</feature>
<evidence type="ECO:0000256" key="1">
    <source>
        <dbReference type="SAM" id="MobiDB-lite"/>
    </source>
</evidence>
<accession>A0A8J2SGP6</accession>
<feature type="compositionally biased region" description="Basic residues" evidence="1">
    <location>
        <begin position="342"/>
        <end position="358"/>
    </location>
</feature>
<dbReference type="Gene3D" id="3.30.70.330">
    <property type="match status" value="1"/>
</dbReference>
<dbReference type="InterPro" id="IPR035979">
    <property type="entry name" value="RBD_domain_sf"/>
</dbReference>
<evidence type="ECO:0000256" key="2">
    <source>
        <dbReference type="SAM" id="SignalP"/>
    </source>
</evidence>
<gene>
    <name evidence="4" type="ORF">PECAL_1P22630</name>
</gene>
<dbReference type="Proteomes" id="UP000789595">
    <property type="component" value="Unassembled WGS sequence"/>
</dbReference>
<feature type="domain" description="RRM" evidence="3">
    <location>
        <begin position="548"/>
        <end position="605"/>
    </location>
</feature>
<dbReference type="OrthoDB" id="10672502at2759"/>
<feature type="compositionally biased region" description="Low complexity" evidence="1">
    <location>
        <begin position="364"/>
        <end position="385"/>
    </location>
</feature>
<evidence type="ECO:0000313" key="4">
    <source>
        <dbReference type="EMBL" id="CAH0365807.1"/>
    </source>
</evidence>
<sequence>MAGPPRLMSLFLLLAARCVSPLAAPRGHAQISRPAAILSTIVTLATRSRAARVPSVGHTSALALALRTTQTRAAPHLSTAVALATVLPVGADDAAALPLVERFADLVTYGDEGDGSCPGDSFDDAALAVAREFVLGGGGGDDESCSGDYEDYGDVDAFGAFRAAAAAAAGVEKATALAIVLLVIEHGAAPFDDPEVVALCRALAPEARESLVSSLEEYFGDFYETAAVELGALRYALLSTEERRAAVAEMAAARPYGEALPEEATMLLERLGAGGLFEADDDSVELWIDVVFFLLVFGVLCALSAALRRACSLANRSRRPQADRQADDAVARLLAEDDRERKARLKRTGRTPRGRSPRAKPNGSSVPTTTRSPSPSATASDASSSEAEMPDLPLRGGKPSRPAARPKSARDASGSKRGGPLKPKKVPKEVPKATEEKKPSRRARAREKSAQKAAAAAAAAATQPPPPPVAPAPQPVQPPITPHVAPPASVWASPDPPPPPPQRQPFQPPGFDSSYSSPEASRLPSLPVVAPHPPPSLVTAAARVKVMPVPPNCGDDLLAEAFARYGSSVVGARVVFDRVAPYGYVDFATRSAAVAAAFQTHGAELFSGGGSVSCIVVSNTATRDRAGSLDGGVRLNPLEAREVQSNALASDLRADAPTFGAYDPMESLARGFA</sequence>
<keyword evidence="2" id="KW-0732">Signal</keyword>
<dbReference type="InterPro" id="IPR000504">
    <property type="entry name" value="RRM_dom"/>
</dbReference>
<reference evidence="4" key="1">
    <citation type="submission" date="2021-11" db="EMBL/GenBank/DDBJ databases">
        <authorList>
            <consortium name="Genoscope - CEA"/>
            <person name="William W."/>
        </authorList>
    </citation>
    <scope>NUCLEOTIDE SEQUENCE</scope>
</reference>
<evidence type="ECO:0000313" key="5">
    <source>
        <dbReference type="Proteomes" id="UP000789595"/>
    </source>
</evidence>
<organism evidence="4 5">
    <name type="scientific">Pelagomonas calceolata</name>
    <dbReference type="NCBI Taxonomy" id="35677"/>
    <lineage>
        <taxon>Eukaryota</taxon>
        <taxon>Sar</taxon>
        <taxon>Stramenopiles</taxon>
        <taxon>Ochrophyta</taxon>
        <taxon>Pelagophyceae</taxon>
        <taxon>Pelagomonadales</taxon>
        <taxon>Pelagomonadaceae</taxon>
        <taxon>Pelagomonas</taxon>
    </lineage>
</organism>
<evidence type="ECO:0000259" key="3">
    <source>
        <dbReference type="Pfam" id="PF00076"/>
    </source>
</evidence>
<feature type="compositionally biased region" description="Basic and acidic residues" evidence="1">
    <location>
        <begin position="426"/>
        <end position="438"/>
    </location>
</feature>
<dbReference type="EMBL" id="CAKKNE010000001">
    <property type="protein sequence ID" value="CAH0365807.1"/>
    <property type="molecule type" value="Genomic_DNA"/>
</dbReference>
<dbReference type="GO" id="GO:0003723">
    <property type="term" value="F:RNA binding"/>
    <property type="evidence" value="ECO:0007669"/>
    <property type="project" value="InterPro"/>
</dbReference>
<feature type="chain" id="PRO_5035275272" description="RRM domain-containing protein" evidence="2">
    <location>
        <begin position="24"/>
        <end position="673"/>
    </location>
</feature>
<feature type="region of interest" description="Disordered" evidence="1">
    <location>
        <begin position="333"/>
        <end position="530"/>
    </location>
</feature>
<dbReference type="InterPro" id="IPR012677">
    <property type="entry name" value="Nucleotide-bd_a/b_plait_sf"/>
</dbReference>
<proteinExistence type="predicted"/>
<dbReference type="SUPFAM" id="SSF54928">
    <property type="entry name" value="RNA-binding domain, RBD"/>
    <property type="match status" value="1"/>
</dbReference>
<feature type="compositionally biased region" description="Low complexity" evidence="1">
    <location>
        <begin position="451"/>
        <end position="462"/>
    </location>
</feature>
<feature type="compositionally biased region" description="Pro residues" evidence="1">
    <location>
        <begin position="494"/>
        <end position="508"/>
    </location>
</feature>
<feature type="compositionally biased region" description="Pro residues" evidence="1">
    <location>
        <begin position="463"/>
        <end position="485"/>
    </location>
</feature>
<protein>
    <recommendedName>
        <fullName evidence="3">RRM domain-containing protein</fullName>
    </recommendedName>
</protein>
<dbReference type="Pfam" id="PF00076">
    <property type="entry name" value="RRM_1"/>
    <property type="match status" value="1"/>
</dbReference>
<name>A0A8J2SGP6_9STRA</name>